<keyword evidence="9" id="KW-0479">Metal-binding</keyword>
<dbReference type="OrthoDB" id="8659436at2"/>
<evidence type="ECO:0000256" key="3">
    <source>
        <dbReference type="ARBA" id="ARBA00022490"/>
    </source>
</evidence>
<dbReference type="STRING" id="1423807.FD16_GL001732"/>
<dbReference type="GO" id="GO:1900376">
    <property type="term" value="P:regulation of secondary metabolite biosynthetic process"/>
    <property type="evidence" value="ECO:0007669"/>
    <property type="project" value="TreeGrafter"/>
</dbReference>
<feature type="binding site" evidence="9">
    <location>
        <position position="141"/>
    </location>
    <ligand>
        <name>Zn(2+)</name>
        <dbReference type="ChEBI" id="CHEBI:29105"/>
    </ligand>
</feature>
<comment type="subcellular location">
    <subcellularLocation>
        <location evidence="1">Cytoplasm</location>
    </subcellularLocation>
</comment>
<comment type="cofactor">
    <cofactor evidence="9">
        <name>Zn(2+)</name>
        <dbReference type="ChEBI" id="CHEBI:29105"/>
    </cofactor>
    <text evidence="9">Binds 1 zinc ion per subunit.</text>
</comment>
<dbReference type="InterPro" id="IPR002481">
    <property type="entry name" value="FUR"/>
</dbReference>
<comment type="cofactor">
    <cofactor evidence="10">
        <name>Mn(2+)</name>
        <dbReference type="ChEBI" id="CHEBI:29035"/>
    </cofactor>
    <cofactor evidence="10">
        <name>Fe(2+)</name>
        <dbReference type="ChEBI" id="CHEBI:29033"/>
    </cofactor>
    <text evidence="10">Binds 1 Mn(2+) or Fe(2+) ion per subunit.</text>
</comment>
<dbReference type="GO" id="GO:0008270">
    <property type="term" value="F:zinc ion binding"/>
    <property type="evidence" value="ECO:0007669"/>
    <property type="project" value="TreeGrafter"/>
</dbReference>
<keyword evidence="10" id="KW-0408">Iron</keyword>
<keyword evidence="8" id="KW-0804">Transcription</keyword>
<evidence type="ECO:0000256" key="6">
    <source>
        <dbReference type="ARBA" id="ARBA00023015"/>
    </source>
</evidence>
<dbReference type="Gene3D" id="1.10.10.10">
    <property type="entry name" value="Winged helix-like DNA-binding domain superfamily/Winged helix DNA-binding domain"/>
    <property type="match status" value="1"/>
</dbReference>
<dbReference type="eggNOG" id="COG0735">
    <property type="taxonomic scope" value="Bacteria"/>
</dbReference>
<evidence type="ECO:0000313" key="11">
    <source>
        <dbReference type="EMBL" id="KRM13042.1"/>
    </source>
</evidence>
<feature type="binding site" evidence="10">
    <location>
        <position position="130"/>
    </location>
    <ligand>
        <name>Fe cation</name>
        <dbReference type="ChEBI" id="CHEBI:24875"/>
    </ligand>
</feature>
<evidence type="ECO:0000313" key="12">
    <source>
        <dbReference type="Proteomes" id="UP000051820"/>
    </source>
</evidence>
<evidence type="ECO:0000256" key="2">
    <source>
        <dbReference type="ARBA" id="ARBA00007957"/>
    </source>
</evidence>
<keyword evidence="12" id="KW-1185">Reference proteome</keyword>
<protein>
    <submittedName>
        <fullName evidence="11">Fur family transcriptional regulator</fullName>
    </submittedName>
</protein>
<accession>A0A0R1W6D9</accession>
<reference evidence="11 12" key="1">
    <citation type="journal article" date="2015" name="Genome Announc.">
        <title>Expanding the biotechnology potential of lactobacilli through comparative genomics of 213 strains and associated genera.</title>
        <authorList>
            <person name="Sun Z."/>
            <person name="Harris H.M."/>
            <person name="McCann A."/>
            <person name="Guo C."/>
            <person name="Argimon S."/>
            <person name="Zhang W."/>
            <person name="Yang X."/>
            <person name="Jeffery I.B."/>
            <person name="Cooney J.C."/>
            <person name="Kagawa T.F."/>
            <person name="Liu W."/>
            <person name="Song Y."/>
            <person name="Salvetti E."/>
            <person name="Wrobel A."/>
            <person name="Rasinkangas P."/>
            <person name="Parkhill J."/>
            <person name="Rea M.C."/>
            <person name="O'Sullivan O."/>
            <person name="Ritari J."/>
            <person name="Douillard F.P."/>
            <person name="Paul Ross R."/>
            <person name="Yang R."/>
            <person name="Briner A.E."/>
            <person name="Felis G.E."/>
            <person name="de Vos W.M."/>
            <person name="Barrangou R."/>
            <person name="Klaenhammer T.R."/>
            <person name="Caufield P.W."/>
            <person name="Cui Y."/>
            <person name="Zhang H."/>
            <person name="O'Toole P.W."/>
        </authorList>
    </citation>
    <scope>NUCLEOTIDE SEQUENCE [LARGE SCALE GENOMIC DNA]</scope>
    <source>
        <strain evidence="11 12">DSM 5007</strain>
    </source>
</reference>
<dbReference type="InterPro" id="IPR036388">
    <property type="entry name" value="WH-like_DNA-bd_sf"/>
</dbReference>
<proteinExistence type="inferred from homology"/>
<dbReference type="PANTHER" id="PTHR33202">
    <property type="entry name" value="ZINC UPTAKE REGULATION PROTEIN"/>
    <property type="match status" value="1"/>
</dbReference>
<comment type="caution">
    <text evidence="11">The sequence shown here is derived from an EMBL/GenBank/DDBJ whole genome shotgun (WGS) entry which is preliminary data.</text>
</comment>
<dbReference type="InterPro" id="IPR043135">
    <property type="entry name" value="Fur_C"/>
</dbReference>
<dbReference type="CDD" id="cd07153">
    <property type="entry name" value="Fur_like"/>
    <property type="match status" value="1"/>
</dbReference>
<keyword evidence="5 9" id="KW-0862">Zinc</keyword>
<dbReference type="PATRIC" id="fig|1423807.3.peg.1775"/>
<evidence type="ECO:0000256" key="7">
    <source>
        <dbReference type="ARBA" id="ARBA00023125"/>
    </source>
</evidence>
<sequence>METTTAQALEILQDNHYKLTKQRKSLIGFLSTHRERYVDITKIDSYLRQLYPGMSHNTIYRNLKEFEEIGIVETHIENDQMQVKYQCDYANQHHHHFVCQNCGRVTEIQMCPIDMSFFESQLPGAEITGHRFELVGLCAECRAAKNDSK</sequence>
<dbReference type="AlphaFoldDB" id="A0A0R1W6D9"/>
<gene>
    <name evidence="11" type="ORF">FD16_GL001732</name>
</gene>
<dbReference type="Proteomes" id="UP000051820">
    <property type="component" value="Unassembled WGS sequence"/>
</dbReference>
<dbReference type="PANTHER" id="PTHR33202:SF1">
    <property type="entry name" value="FERRIC UPTAKE REGULATION PROTEIN"/>
    <property type="match status" value="1"/>
</dbReference>
<feature type="binding site" evidence="10">
    <location>
        <position position="93"/>
    </location>
    <ligand>
        <name>Fe cation</name>
        <dbReference type="ChEBI" id="CHEBI:24875"/>
    </ligand>
</feature>
<evidence type="ECO:0000256" key="4">
    <source>
        <dbReference type="ARBA" id="ARBA00022491"/>
    </source>
</evidence>
<feature type="binding site" evidence="9">
    <location>
        <position position="102"/>
    </location>
    <ligand>
        <name>Zn(2+)</name>
        <dbReference type="ChEBI" id="CHEBI:29105"/>
    </ligand>
</feature>
<evidence type="ECO:0000256" key="5">
    <source>
        <dbReference type="ARBA" id="ARBA00022833"/>
    </source>
</evidence>
<dbReference type="EMBL" id="AZGF01000004">
    <property type="protein sequence ID" value="KRM13042.1"/>
    <property type="molecule type" value="Genomic_DNA"/>
</dbReference>
<dbReference type="GO" id="GO:0003700">
    <property type="term" value="F:DNA-binding transcription factor activity"/>
    <property type="evidence" value="ECO:0007669"/>
    <property type="project" value="InterPro"/>
</dbReference>
<dbReference type="GO" id="GO:0005737">
    <property type="term" value="C:cytoplasm"/>
    <property type="evidence" value="ECO:0007669"/>
    <property type="project" value="UniProtKB-SubCell"/>
</dbReference>
<comment type="similarity">
    <text evidence="2">Belongs to the Fur family.</text>
</comment>
<keyword evidence="4" id="KW-0678">Repressor</keyword>
<evidence type="ECO:0000256" key="10">
    <source>
        <dbReference type="PIRSR" id="PIRSR602481-2"/>
    </source>
</evidence>
<evidence type="ECO:0000256" key="1">
    <source>
        <dbReference type="ARBA" id="ARBA00004496"/>
    </source>
</evidence>
<evidence type="ECO:0000256" key="8">
    <source>
        <dbReference type="ARBA" id="ARBA00023163"/>
    </source>
</evidence>
<name>A0A0R1W6D9_9LACO</name>
<dbReference type="InterPro" id="IPR036390">
    <property type="entry name" value="WH_DNA-bd_sf"/>
</dbReference>
<feature type="binding site" evidence="9">
    <location>
        <position position="138"/>
    </location>
    <ligand>
        <name>Zn(2+)</name>
        <dbReference type="ChEBI" id="CHEBI:29105"/>
    </ligand>
</feature>
<dbReference type="SUPFAM" id="SSF46785">
    <property type="entry name" value="Winged helix' DNA-binding domain"/>
    <property type="match status" value="1"/>
</dbReference>
<keyword evidence="7" id="KW-0238">DNA-binding</keyword>
<dbReference type="GO" id="GO:0000976">
    <property type="term" value="F:transcription cis-regulatory region binding"/>
    <property type="evidence" value="ECO:0007669"/>
    <property type="project" value="TreeGrafter"/>
</dbReference>
<organism evidence="11 12">
    <name type="scientific">Paucilactobacillus suebicus DSM 5007 = KCTC 3549</name>
    <dbReference type="NCBI Taxonomy" id="1423807"/>
    <lineage>
        <taxon>Bacteria</taxon>
        <taxon>Bacillati</taxon>
        <taxon>Bacillota</taxon>
        <taxon>Bacilli</taxon>
        <taxon>Lactobacillales</taxon>
        <taxon>Lactobacillaceae</taxon>
        <taxon>Paucilactobacillus</taxon>
    </lineage>
</organism>
<keyword evidence="6" id="KW-0805">Transcription regulation</keyword>
<dbReference type="Pfam" id="PF01475">
    <property type="entry name" value="FUR"/>
    <property type="match status" value="1"/>
</dbReference>
<dbReference type="RefSeq" id="WP_010621540.1">
    <property type="nucleotide sequence ID" value="NZ_AZGF01000004.1"/>
</dbReference>
<feature type="binding site" evidence="9">
    <location>
        <position position="99"/>
    </location>
    <ligand>
        <name>Zn(2+)</name>
        <dbReference type="ChEBI" id="CHEBI:29105"/>
    </ligand>
</feature>
<evidence type="ECO:0000256" key="9">
    <source>
        <dbReference type="PIRSR" id="PIRSR602481-1"/>
    </source>
</evidence>
<dbReference type="Gene3D" id="3.30.1490.190">
    <property type="match status" value="1"/>
</dbReference>
<keyword evidence="3" id="KW-0963">Cytoplasm</keyword>
<dbReference type="GO" id="GO:0045892">
    <property type="term" value="P:negative regulation of DNA-templated transcription"/>
    <property type="evidence" value="ECO:0007669"/>
    <property type="project" value="TreeGrafter"/>
</dbReference>